<name>A0AB32WVQ7_THECC</name>
<reference evidence="2" key="2">
    <citation type="submission" date="2025-08" db="UniProtKB">
        <authorList>
            <consortium name="RefSeq"/>
        </authorList>
    </citation>
    <scope>IDENTIFICATION</scope>
</reference>
<dbReference type="Proteomes" id="UP000694886">
    <property type="component" value="Chromosome 9"/>
</dbReference>
<dbReference type="GeneID" id="108663171"/>
<dbReference type="InterPro" id="IPR050852">
    <property type="entry name" value="Queuine_tRNA-ribosyltrfase"/>
</dbReference>
<evidence type="ECO:0000313" key="2">
    <source>
        <dbReference type="RefSeq" id="XP_017982093.1"/>
    </source>
</evidence>
<dbReference type="PANTHER" id="PTHR46064:SF1">
    <property type="entry name" value="QUEUINE TRNA-RIBOSYLTRANSFERASE ACCESSORY SUBUNIT 2"/>
    <property type="match status" value="1"/>
</dbReference>
<protein>
    <submittedName>
        <fullName evidence="2">Uncharacterized protein LOC108663171</fullName>
    </submittedName>
</protein>
<dbReference type="KEGG" id="tcc:108663171"/>
<evidence type="ECO:0000313" key="1">
    <source>
        <dbReference type="Proteomes" id="UP000694886"/>
    </source>
</evidence>
<reference evidence="1" key="1">
    <citation type="journal article" date="1997" name="Nucleic Acids Res.">
        <title>tRNAscan-SE: a program for improved detection of transfer RNA genes in genomic sequence.</title>
        <authorList>
            <person name="Lowe T.M."/>
            <person name="Eddy S.R."/>
        </authorList>
    </citation>
    <scope>NUCLEOTIDE SEQUENCE [LARGE SCALE GENOMIC DNA]</scope>
    <source>
        <strain evidence="1">r\B97-61/B2</strain>
    </source>
</reference>
<dbReference type="InterPro" id="IPR036511">
    <property type="entry name" value="TGT-like_sf"/>
</dbReference>
<dbReference type="AlphaFoldDB" id="A0AB32WVQ7"/>
<dbReference type="RefSeq" id="XP_017982093.1">
    <property type="nucleotide sequence ID" value="XM_018126604.1"/>
</dbReference>
<dbReference type="GO" id="GO:0006400">
    <property type="term" value="P:tRNA modification"/>
    <property type="evidence" value="ECO:0007669"/>
    <property type="project" value="InterPro"/>
</dbReference>
<gene>
    <name evidence="2" type="primary">LOC108663171</name>
</gene>
<dbReference type="Gene3D" id="3.20.20.105">
    <property type="entry name" value="Queuine tRNA-ribosyltransferase-like"/>
    <property type="match status" value="1"/>
</dbReference>
<accession>A0AB32WVQ7</accession>
<dbReference type="SUPFAM" id="SSF51713">
    <property type="entry name" value="tRNA-guanine transglycosylase"/>
    <property type="match status" value="1"/>
</dbReference>
<proteinExistence type="predicted"/>
<dbReference type="PANTHER" id="PTHR46064">
    <property type="entry name" value="QUEUINE TRNA-RIBOSYLTRANSFERASE ACCESSORY SUBUNIT 2"/>
    <property type="match status" value="1"/>
</dbReference>
<organism evidence="1 2">
    <name type="scientific">Theobroma cacao</name>
    <name type="common">Cacao</name>
    <name type="synonym">Cocoa</name>
    <dbReference type="NCBI Taxonomy" id="3641"/>
    <lineage>
        <taxon>Eukaryota</taxon>
        <taxon>Viridiplantae</taxon>
        <taxon>Streptophyta</taxon>
        <taxon>Embryophyta</taxon>
        <taxon>Tracheophyta</taxon>
        <taxon>Spermatophyta</taxon>
        <taxon>Magnoliopsida</taxon>
        <taxon>eudicotyledons</taxon>
        <taxon>Gunneridae</taxon>
        <taxon>Pentapetalae</taxon>
        <taxon>rosids</taxon>
        <taxon>malvids</taxon>
        <taxon>Malvales</taxon>
        <taxon>Malvaceae</taxon>
        <taxon>Byttnerioideae</taxon>
        <taxon>Theobroma</taxon>
    </lineage>
</organism>
<dbReference type="Gramene" id="Tc09v2_t011670.1">
    <property type="protein sequence ID" value="Tc09v2_p011670.1"/>
    <property type="gene ID" value="Tc09v2_g011670"/>
</dbReference>
<sequence>MKFAVKAWSNGRARAGVLHLGCCPTPIETPSRLLSTCKGLPLFISPDLLPSFPSPDSRLLHVSPLHFLEGLSIKTISKIGGLHQLLGLHEYGFVAVPGIPFNAFRKL</sequence>